<accession>A0AAD7DTV6</accession>
<evidence type="ECO:0000313" key="2">
    <source>
        <dbReference type="Proteomes" id="UP001221757"/>
    </source>
</evidence>
<sequence>MSAAATKNTPSSREILESFLQNQCGDDLRHSLLCAIRGRTPPSMDRLDLELHCVRCNFDYVAHENTGNTTGGSCVVDHAEAWYYPCCEIEQYGNYDNESSEPDEDPDPAECFRGHHTTDSFHVDHNGIMCSEYRTSSSDECSACGSEDEQE</sequence>
<dbReference type="AlphaFoldDB" id="A0AAD7DTV6"/>
<dbReference type="Proteomes" id="UP001221757">
    <property type="component" value="Unassembled WGS sequence"/>
</dbReference>
<evidence type="ECO:0000313" key="1">
    <source>
        <dbReference type="EMBL" id="KAJ7697649.1"/>
    </source>
</evidence>
<protein>
    <submittedName>
        <fullName evidence="1">Uncharacterized protein</fullName>
    </submittedName>
</protein>
<gene>
    <name evidence="1" type="ORF">B0H17DRAFT_1197310</name>
</gene>
<comment type="caution">
    <text evidence="1">The sequence shown here is derived from an EMBL/GenBank/DDBJ whole genome shotgun (WGS) entry which is preliminary data.</text>
</comment>
<organism evidence="1 2">
    <name type="scientific">Mycena rosella</name>
    <name type="common">Pink bonnet</name>
    <name type="synonym">Agaricus rosellus</name>
    <dbReference type="NCBI Taxonomy" id="1033263"/>
    <lineage>
        <taxon>Eukaryota</taxon>
        <taxon>Fungi</taxon>
        <taxon>Dikarya</taxon>
        <taxon>Basidiomycota</taxon>
        <taxon>Agaricomycotina</taxon>
        <taxon>Agaricomycetes</taxon>
        <taxon>Agaricomycetidae</taxon>
        <taxon>Agaricales</taxon>
        <taxon>Marasmiineae</taxon>
        <taxon>Mycenaceae</taxon>
        <taxon>Mycena</taxon>
    </lineage>
</organism>
<proteinExistence type="predicted"/>
<name>A0AAD7DTV6_MYCRO</name>
<keyword evidence="2" id="KW-1185">Reference proteome</keyword>
<dbReference type="EMBL" id="JARKIE010000029">
    <property type="protein sequence ID" value="KAJ7697649.1"/>
    <property type="molecule type" value="Genomic_DNA"/>
</dbReference>
<reference evidence="1" key="1">
    <citation type="submission" date="2023-03" db="EMBL/GenBank/DDBJ databases">
        <title>Massive genome expansion in bonnet fungi (Mycena s.s.) driven by repeated elements and novel gene families across ecological guilds.</title>
        <authorList>
            <consortium name="Lawrence Berkeley National Laboratory"/>
            <person name="Harder C.B."/>
            <person name="Miyauchi S."/>
            <person name="Viragh M."/>
            <person name="Kuo A."/>
            <person name="Thoen E."/>
            <person name="Andreopoulos B."/>
            <person name="Lu D."/>
            <person name="Skrede I."/>
            <person name="Drula E."/>
            <person name="Henrissat B."/>
            <person name="Morin E."/>
            <person name="Kohler A."/>
            <person name="Barry K."/>
            <person name="LaButti K."/>
            <person name="Morin E."/>
            <person name="Salamov A."/>
            <person name="Lipzen A."/>
            <person name="Mereny Z."/>
            <person name="Hegedus B."/>
            <person name="Baldrian P."/>
            <person name="Stursova M."/>
            <person name="Weitz H."/>
            <person name="Taylor A."/>
            <person name="Grigoriev I.V."/>
            <person name="Nagy L.G."/>
            <person name="Martin F."/>
            <person name="Kauserud H."/>
        </authorList>
    </citation>
    <scope>NUCLEOTIDE SEQUENCE</scope>
    <source>
        <strain evidence="1">CBHHK067</strain>
    </source>
</reference>